<evidence type="ECO:0008006" key="3">
    <source>
        <dbReference type="Google" id="ProtNLM"/>
    </source>
</evidence>
<proteinExistence type="predicted"/>
<evidence type="ECO:0000313" key="1">
    <source>
        <dbReference type="EMBL" id="PWR23367.1"/>
    </source>
</evidence>
<dbReference type="Proteomes" id="UP000246077">
    <property type="component" value="Unassembled WGS sequence"/>
</dbReference>
<comment type="caution">
    <text evidence="1">The sequence shown here is derived from an EMBL/GenBank/DDBJ whole genome shotgun (WGS) entry which is preliminary data.</text>
</comment>
<evidence type="ECO:0000313" key="2">
    <source>
        <dbReference type="Proteomes" id="UP000246077"/>
    </source>
</evidence>
<protein>
    <recommendedName>
        <fullName evidence="3">ArsR family transcriptional regulator</fullName>
    </recommendedName>
</protein>
<accession>A0A317E8E3</accession>
<dbReference type="RefSeq" id="WP_109919400.1">
    <property type="nucleotide sequence ID" value="NZ_QGLF01000001.1"/>
</dbReference>
<keyword evidence="2" id="KW-1185">Reference proteome</keyword>
<reference evidence="2" key="1">
    <citation type="submission" date="2018-05" db="EMBL/GenBank/DDBJ databases">
        <title>Zavarzinia sp. HR-AS.</title>
        <authorList>
            <person name="Lee Y."/>
            <person name="Jeon C.O."/>
        </authorList>
    </citation>
    <scope>NUCLEOTIDE SEQUENCE [LARGE SCALE GENOMIC DNA]</scope>
    <source>
        <strain evidence="2">DSM 1231</strain>
    </source>
</reference>
<dbReference type="AlphaFoldDB" id="A0A317E8E3"/>
<sequence length="99" mass="10639">MQEIAQAWTAHLRVTLLRVLEGLPERAANESILADAVAAYAIMATRDQIRGQIVWLAEQGLLRTEEIGGLTLATLTQRGVDVASGRASHPGVKRPSPKG</sequence>
<dbReference type="EMBL" id="QGLF01000001">
    <property type="protein sequence ID" value="PWR23367.1"/>
    <property type="molecule type" value="Genomic_DNA"/>
</dbReference>
<organism evidence="1 2">
    <name type="scientific">Zavarzinia compransoris</name>
    <dbReference type="NCBI Taxonomy" id="1264899"/>
    <lineage>
        <taxon>Bacteria</taxon>
        <taxon>Pseudomonadati</taxon>
        <taxon>Pseudomonadota</taxon>
        <taxon>Alphaproteobacteria</taxon>
        <taxon>Rhodospirillales</taxon>
        <taxon>Zavarziniaceae</taxon>
        <taxon>Zavarzinia</taxon>
    </lineage>
</organism>
<gene>
    <name evidence="1" type="ORF">DKG75_02015</name>
</gene>
<name>A0A317E8E3_9PROT</name>
<dbReference type="OrthoDB" id="7855192at2"/>